<evidence type="ECO:0000256" key="8">
    <source>
        <dbReference type="PROSITE-ProRule" id="PRU01363"/>
    </source>
</evidence>
<dbReference type="Pfam" id="PF14765">
    <property type="entry name" value="PS-DH"/>
    <property type="match status" value="1"/>
</dbReference>
<dbReference type="OrthoDB" id="329835at2759"/>
<feature type="active site" description="Proton donor; for dehydratase activity" evidence="8">
    <location>
        <position position="1132"/>
    </location>
</feature>
<dbReference type="Gene3D" id="3.30.70.3290">
    <property type="match status" value="1"/>
</dbReference>
<dbReference type="PROSITE" id="PS00012">
    <property type="entry name" value="PHOSPHOPANTETHEINE"/>
    <property type="match status" value="1"/>
</dbReference>
<evidence type="ECO:0000256" key="5">
    <source>
        <dbReference type="ARBA" id="ARBA00023002"/>
    </source>
</evidence>
<dbReference type="InterPro" id="IPR036736">
    <property type="entry name" value="ACP-like_sf"/>
</dbReference>
<dbReference type="GO" id="GO:0004312">
    <property type="term" value="F:fatty acid synthase activity"/>
    <property type="evidence" value="ECO:0007669"/>
    <property type="project" value="TreeGrafter"/>
</dbReference>
<feature type="region of interest" description="Disordered" evidence="9">
    <location>
        <begin position="377"/>
        <end position="420"/>
    </location>
</feature>
<dbReference type="PANTHER" id="PTHR43775">
    <property type="entry name" value="FATTY ACID SYNTHASE"/>
    <property type="match status" value="1"/>
</dbReference>
<feature type="compositionally biased region" description="Basic and acidic residues" evidence="9">
    <location>
        <begin position="362"/>
        <end position="372"/>
    </location>
</feature>
<dbReference type="PROSITE" id="PS50075">
    <property type="entry name" value="CARRIER"/>
    <property type="match status" value="1"/>
</dbReference>
<dbReference type="InterPro" id="IPR014030">
    <property type="entry name" value="Ketoacyl_synth_N"/>
</dbReference>
<protein>
    <submittedName>
        <fullName evidence="13">Uncharacterized protein</fullName>
    </submittedName>
</protein>
<evidence type="ECO:0000256" key="1">
    <source>
        <dbReference type="ARBA" id="ARBA00022450"/>
    </source>
</evidence>
<dbReference type="SUPFAM" id="SSF50129">
    <property type="entry name" value="GroES-like"/>
    <property type="match status" value="1"/>
</dbReference>
<feature type="domain" description="Carrier" evidence="10">
    <location>
        <begin position="2449"/>
        <end position="2526"/>
    </location>
</feature>
<dbReference type="InterPro" id="IPR050091">
    <property type="entry name" value="PKS_NRPS_Biosynth_Enz"/>
</dbReference>
<dbReference type="GO" id="GO:0004315">
    <property type="term" value="F:3-oxoacyl-[acyl-carrier-protein] synthase activity"/>
    <property type="evidence" value="ECO:0007669"/>
    <property type="project" value="InterPro"/>
</dbReference>
<dbReference type="SMART" id="SM00822">
    <property type="entry name" value="PKS_KR"/>
    <property type="match status" value="1"/>
</dbReference>
<dbReference type="CDD" id="cd00833">
    <property type="entry name" value="PKS"/>
    <property type="match status" value="1"/>
</dbReference>
<dbReference type="SUPFAM" id="SSF47336">
    <property type="entry name" value="ACP-like"/>
    <property type="match status" value="1"/>
</dbReference>
<evidence type="ECO:0000256" key="6">
    <source>
        <dbReference type="ARBA" id="ARBA00023268"/>
    </source>
</evidence>
<dbReference type="EMBL" id="LJZO01000023">
    <property type="protein sequence ID" value="ROV95590.1"/>
    <property type="molecule type" value="Genomic_DNA"/>
</dbReference>
<evidence type="ECO:0000259" key="12">
    <source>
        <dbReference type="PROSITE" id="PS52019"/>
    </source>
</evidence>
<keyword evidence="6" id="KW-0511">Multifunctional enzyme</keyword>
<dbReference type="Pfam" id="PF08240">
    <property type="entry name" value="ADH_N"/>
    <property type="match status" value="1"/>
</dbReference>
<dbReference type="InterPro" id="IPR016035">
    <property type="entry name" value="Acyl_Trfase/lysoPLipase"/>
</dbReference>
<keyword evidence="1" id="KW-0596">Phosphopantetheine</keyword>
<feature type="domain" description="PKS/mFAS DH" evidence="12">
    <location>
        <begin position="905"/>
        <end position="1222"/>
    </location>
</feature>
<dbReference type="Pfam" id="PF08659">
    <property type="entry name" value="KR"/>
    <property type="match status" value="1"/>
</dbReference>
<dbReference type="Pfam" id="PF08242">
    <property type="entry name" value="Methyltransf_12"/>
    <property type="match status" value="1"/>
</dbReference>
<dbReference type="InterPro" id="IPR049900">
    <property type="entry name" value="PKS_mFAS_DH"/>
</dbReference>
<dbReference type="Proteomes" id="UP000284375">
    <property type="component" value="Unassembled WGS sequence"/>
</dbReference>
<dbReference type="GO" id="GO:1901336">
    <property type="term" value="P:lactone biosynthetic process"/>
    <property type="evidence" value="ECO:0007669"/>
    <property type="project" value="UniProtKB-ARBA"/>
</dbReference>
<evidence type="ECO:0000313" key="14">
    <source>
        <dbReference type="Proteomes" id="UP000284375"/>
    </source>
</evidence>
<dbReference type="InterPro" id="IPR036291">
    <property type="entry name" value="NAD(P)-bd_dom_sf"/>
</dbReference>
<evidence type="ECO:0000259" key="11">
    <source>
        <dbReference type="PROSITE" id="PS52004"/>
    </source>
</evidence>
<dbReference type="Gene3D" id="3.40.47.10">
    <property type="match status" value="1"/>
</dbReference>
<evidence type="ECO:0000259" key="10">
    <source>
        <dbReference type="PROSITE" id="PS50075"/>
    </source>
</evidence>
<dbReference type="STRING" id="252740.A0A423VWX9"/>
<dbReference type="InterPro" id="IPR009081">
    <property type="entry name" value="PP-bd_ACP"/>
</dbReference>
<dbReference type="SMART" id="SM00826">
    <property type="entry name" value="PKS_DH"/>
    <property type="match status" value="1"/>
</dbReference>
<dbReference type="Gene3D" id="3.10.129.110">
    <property type="entry name" value="Polyketide synthase dehydratase"/>
    <property type="match status" value="1"/>
</dbReference>
<dbReference type="InterPro" id="IPR001227">
    <property type="entry name" value="Ac_transferase_dom_sf"/>
</dbReference>
<dbReference type="SMART" id="SM00829">
    <property type="entry name" value="PKS_ER"/>
    <property type="match status" value="1"/>
</dbReference>
<dbReference type="PROSITE" id="PS00606">
    <property type="entry name" value="KS3_1"/>
    <property type="match status" value="1"/>
</dbReference>
<dbReference type="Gene3D" id="3.40.50.720">
    <property type="entry name" value="NAD(P)-binding Rossmann-like Domain"/>
    <property type="match status" value="1"/>
</dbReference>
<dbReference type="InterPro" id="IPR032821">
    <property type="entry name" value="PKS_assoc"/>
</dbReference>
<feature type="active site" description="Proton acceptor; for dehydratase activity" evidence="8">
    <location>
        <position position="937"/>
    </location>
</feature>
<dbReference type="Gene3D" id="3.40.366.10">
    <property type="entry name" value="Malonyl-Coenzyme A Acyl Carrier Protein, domain 2"/>
    <property type="match status" value="1"/>
</dbReference>
<feature type="domain" description="Ketosynthase family 3 (KS3)" evidence="11">
    <location>
        <begin position="1"/>
        <end position="343"/>
    </location>
</feature>
<keyword evidence="4" id="KW-0521">NADP</keyword>
<dbReference type="InterPro" id="IPR049552">
    <property type="entry name" value="PKS_DH_N"/>
</dbReference>
<dbReference type="InterPro" id="IPR020807">
    <property type="entry name" value="PKS_DH"/>
</dbReference>
<dbReference type="Pfam" id="PF00109">
    <property type="entry name" value="ketoacyl-synt"/>
    <property type="match status" value="1"/>
</dbReference>
<dbReference type="InterPro" id="IPR029063">
    <property type="entry name" value="SAM-dependent_MTases_sf"/>
</dbReference>
<dbReference type="InterPro" id="IPR020843">
    <property type="entry name" value="ER"/>
</dbReference>
<dbReference type="FunFam" id="3.40.50.720:FF:000209">
    <property type="entry name" value="Polyketide synthase Pks12"/>
    <property type="match status" value="1"/>
</dbReference>
<dbReference type="SUPFAM" id="SSF52151">
    <property type="entry name" value="FabD/lysophospholipase-like"/>
    <property type="match status" value="1"/>
</dbReference>
<dbReference type="Pfam" id="PF00550">
    <property type="entry name" value="PP-binding"/>
    <property type="match status" value="1"/>
</dbReference>
<dbReference type="Gene3D" id="3.90.180.10">
    <property type="entry name" value="Medium-chain alcohol dehydrogenases, catalytic domain"/>
    <property type="match status" value="1"/>
</dbReference>
<dbReference type="Pfam" id="PF16197">
    <property type="entry name" value="KAsynt_C_assoc"/>
    <property type="match status" value="1"/>
</dbReference>
<dbReference type="InterPro" id="IPR042104">
    <property type="entry name" value="PKS_dehydratase_sf"/>
</dbReference>
<dbReference type="GO" id="GO:0016491">
    <property type="term" value="F:oxidoreductase activity"/>
    <property type="evidence" value="ECO:0007669"/>
    <property type="project" value="UniProtKB-KW"/>
</dbReference>
<dbReference type="InterPro" id="IPR013217">
    <property type="entry name" value="Methyltransf_12"/>
</dbReference>
<dbReference type="GO" id="GO:0030639">
    <property type="term" value="P:polyketide biosynthetic process"/>
    <property type="evidence" value="ECO:0007669"/>
    <property type="project" value="UniProtKB-ARBA"/>
</dbReference>
<keyword evidence="14" id="KW-1185">Reference proteome</keyword>
<dbReference type="PANTHER" id="PTHR43775:SF29">
    <property type="entry name" value="ASPERFURANONE POLYKETIDE SYNTHASE AFOG-RELATED"/>
    <property type="match status" value="1"/>
</dbReference>
<keyword evidence="2" id="KW-0597">Phosphoprotein</keyword>
<evidence type="ECO:0000256" key="4">
    <source>
        <dbReference type="ARBA" id="ARBA00022857"/>
    </source>
</evidence>
<dbReference type="SMART" id="SM00825">
    <property type="entry name" value="PKS_KS"/>
    <property type="match status" value="1"/>
</dbReference>
<dbReference type="InterPro" id="IPR018201">
    <property type="entry name" value="Ketoacyl_synth_AS"/>
</dbReference>
<feature type="region of interest" description="N-terminal hotdog fold" evidence="8">
    <location>
        <begin position="905"/>
        <end position="1042"/>
    </location>
</feature>
<dbReference type="InterPro" id="IPR057326">
    <property type="entry name" value="KR_dom"/>
</dbReference>
<keyword evidence="3" id="KW-0808">Transferase</keyword>
<dbReference type="InterPro" id="IPR049551">
    <property type="entry name" value="PKS_DH_C"/>
</dbReference>
<feature type="compositionally biased region" description="Basic and acidic residues" evidence="9">
    <location>
        <begin position="1795"/>
        <end position="1807"/>
    </location>
</feature>
<dbReference type="CDD" id="cd02440">
    <property type="entry name" value="AdoMet_MTases"/>
    <property type="match status" value="1"/>
</dbReference>
<sequence>MPIMDTSGSKSVPIAIVGMGSGIPMESVAGSNTSVFSGAFFHDYQDGQFRDPEQLPKFVMTGCGSAMASNRVSHFFDLRGPSMTIDTGCSTTLVALHQACQGLRSGESDMAVVGGANLLLNPDYFVSISSLGMLSPDGKSYAFDSRANGYGRGEGVASIIIKRLDDALKAGDPIRGIIRGTLSNQDGKTETITSPSQTAQEQLMRSCYQKAGIDPRTVQYVEAHGTGTPTGDPIEIGAVASVFQEGRSAQDPLFIGSVKTNLGHTEPTSGLASIIKVVKAMEKQTIPPSINFEQPNKQLKLDEWHLKVPRKCEHWPTGVDDVRRASVNNFGYGGANAHVIMEEWRPERFQQNGNGNGVLNGHGHDSDKANSSVIEHHEHHPTNGAGNGHSNAHRHGKVNGNGSGDHSIPLNGTEFRNGESSGASNLACKLFRLSAKDEQTCRSMAANLSSYLQRLEMDTDKEAEFLDNLAYTMTERRSKFVWTSTFAASSVAELITALDSERLNKPTRGDDRKPRLGFIFTGQGAQWYAMGRELIGAYPVFKASIVEAESHLKDFGCTWSLMEELHRDAKTTRVSETLLGMPCCAAVQISLLRLLESWGISPTSVTSHSSGEIAAAYAVGALSFRSAMAACYYRSAATADVTVPSGAMLAVGLGVEGVQPHLKQVKSGIANVACINSPSSVTVSGDVTAVEELEVLLKEHNVFARRLRVNTAYHSHHMAPLSDIYIQGMRDLGVGRDRRSLRPIIYASPTTGTRLTSAEEIGSPEHWAKSMVSPVLFVDAFHEMALETSTGEAIVDIAIEVGPHAALSGPVSDILNLPEYQGHNISYLSCLTRNTSAVDTMQALAGQLVRRGYSVDLTAVNFPSGKRNSIRVLHDLPPYPWNHSLRHWSERRINRAHRNKSYEQHDLLGTMVSGANPHAPSWRHVIRISELPWVRDHTVQGNVVYPGAGYISMAIEAACQFSRMNNGEADILGYRLRDVDIQAALLVPDGVDGIEVHITLKAVGDKAIGVKDWSEFQIFTASDDNNWTKHCQGLIHVELASQSSSSSSDDVVNPIRASESRPPIGFWKNVSPADIFAGFRSVGIYHGPVFQNIERVQAGDGQAVSTLVVADVASIMPAHYQSEHVLHPTTLDSVFVGAYGAMMGHESSQDGPNKVPKTIKSLWVSHSISSEPGHRFESQVQVQHADSKSFRADLSVTDASGKQPVLIMDGLVCQSLGASIPRQPEPYHDDICSTLKWAPDVSLMHPTALQNELRFAVDPKEQGLIMDLRRACLHFILDALASVTPSDIQQLEWHHQKFYTWMKLQVTLAQAGELGSGSETWAEDSAQDRSSLVEAVASASVNGEVVRRLGPQLVSILRREVTPLELLMEDKLLYRYYQDALKFDRINIQLAKVVGHLVHKNPRVKILEIGAGTGGTTRNILQVIGNGKKSGFGPFASEYHFTDVSSGFFAEAQEHFSDWSELVSYKKLDIEVDPSSQGFECGSYDIVIACQVLHATKNMETTMSHVRSLLKPGGKLLMMESTKNQMDMQITFGSLPGWWLSEEEERKLSPILTISHWDRVLKATGFSGLDLEVHDCESEDLYTFSSLVSTATQAGETTASPHFDPVVLVTGIQDSGSSSISASSDIWLKTLQSSIAATTGTSPPSIKSLDSVDLGGKVCVFVGELERPLLSNPSPKEFEALRALALGCKALVWVTRGGAVDCENPEYGLSPGFLRSMRQESLLKRFISVDLDPAKPALDQDDAFVVARVLAATLGYSSSSLGKDDSRRDFEFAERNGLVLVPRLQKDYERNKFISSESDEHGSKPQPEHFQQPGRNLKLQVGTPGLLETLVFGDGPEEDTNGDVGPEQIEIEPKAFGLNFRDVMAAMGQLDETVMGLECSGIVTGVGPVAALQGYKIGDRVMSLLDGQYQSRARIHWTSVCRMPANLDFDVASSIPMIFATAYISLYDTANLSKGQSVLIHAATGGVGQAAIILAQLAGAEVFATAGTPEKRAFITNRYGIPADHIFSSRDSSFVPNLMAKTNGAGVDVVLNSLSGRLLQESFNCLAPFGHFVEIGKYDLERNSYLEMLPFTRAASFSSIDLLAMVRAGSLKLHRALTSVARLVEQRVISPVGPITVLPLAEIEKAFRQMQAGKHMGKIVVSVGGKEAVPVLSRKPTARLRSDASYLIVGGVGGIGQSTARWMLKHGAGNLILTSRSASKAAAFVAELQARHPAAHIRAIACDVSDEADLSRALQSCGDLPRIRGVVQAAMVLEDAILDNMTLDNYKAAVRPKVQGSWNLHKQLGSSGADSLDFFVMLSSLAGVIGLASQTNYTAGGAFQDALARHRTAHGLPGVALDIGAVKDVGYVASNKAVFDRLSKRGYRLLGEEEILAAIESAILRPCAQIAIGINTGPGKEGHDGDMAREARFDGLRYQKSLSRAGSGSGANKGSGGSDKLGSKLAAASSLEEAAGEVVQALVKKLVDIFMIPVDEVVASKSMAAFGVDSLVAVELRNMLAVQAGAEVSIFDIMQSSSLAVLASTVAAKSAYVDIS</sequence>
<dbReference type="GO" id="GO:0031177">
    <property type="term" value="F:phosphopantetheine binding"/>
    <property type="evidence" value="ECO:0007669"/>
    <property type="project" value="InterPro"/>
</dbReference>
<dbReference type="Pfam" id="PF02801">
    <property type="entry name" value="Ketoacyl-synt_C"/>
    <property type="match status" value="1"/>
</dbReference>
<evidence type="ECO:0000313" key="13">
    <source>
        <dbReference type="EMBL" id="ROV95590.1"/>
    </source>
</evidence>
<reference evidence="13 14" key="1">
    <citation type="submission" date="2015-09" db="EMBL/GenBank/DDBJ databases">
        <title>Host preference determinants of Valsa canker pathogens revealed by comparative genomics.</title>
        <authorList>
            <person name="Yin Z."/>
            <person name="Huang L."/>
        </authorList>
    </citation>
    <scope>NUCLEOTIDE SEQUENCE [LARGE SCALE GENOMIC DNA]</scope>
    <source>
        <strain evidence="13 14">YSFL</strain>
    </source>
</reference>
<dbReference type="InterPro" id="IPR014031">
    <property type="entry name" value="Ketoacyl_synth_C"/>
</dbReference>
<proteinExistence type="predicted"/>
<evidence type="ECO:0000256" key="2">
    <source>
        <dbReference type="ARBA" id="ARBA00022553"/>
    </source>
</evidence>
<feature type="region of interest" description="Disordered" evidence="9">
    <location>
        <begin position="1795"/>
        <end position="1814"/>
    </location>
</feature>
<dbReference type="Pfam" id="PF00698">
    <property type="entry name" value="Acyl_transf_1"/>
    <property type="match status" value="1"/>
</dbReference>
<dbReference type="InterPro" id="IPR011032">
    <property type="entry name" value="GroES-like_sf"/>
</dbReference>
<dbReference type="InterPro" id="IPR014043">
    <property type="entry name" value="Acyl_transferase_dom"/>
</dbReference>
<dbReference type="GO" id="GO:0006633">
    <property type="term" value="P:fatty acid biosynthetic process"/>
    <property type="evidence" value="ECO:0007669"/>
    <property type="project" value="InterPro"/>
</dbReference>
<feature type="region of interest" description="C-terminal hotdog fold" evidence="8">
    <location>
        <begin position="1060"/>
        <end position="1222"/>
    </location>
</feature>
<dbReference type="InterPro" id="IPR020806">
    <property type="entry name" value="PKS_PP-bd"/>
</dbReference>
<dbReference type="Gene3D" id="3.40.50.150">
    <property type="entry name" value="Vaccinia Virus protein VP39"/>
    <property type="match status" value="1"/>
</dbReference>
<dbReference type="PROSITE" id="PS52004">
    <property type="entry name" value="KS3_2"/>
    <property type="match status" value="1"/>
</dbReference>
<feature type="region of interest" description="Disordered" evidence="9">
    <location>
        <begin position="353"/>
        <end position="372"/>
    </location>
</feature>
<dbReference type="Gene3D" id="1.10.1200.10">
    <property type="entry name" value="ACP-like"/>
    <property type="match status" value="1"/>
</dbReference>
<dbReference type="SMART" id="SM00827">
    <property type="entry name" value="PKS_AT"/>
    <property type="match status" value="1"/>
</dbReference>
<dbReference type="SMART" id="SM00823">
    <property type="entry name" value="PKS_PP"/>
    <property type="match status" value="1"/>
</dbReference>
<dbReference type="InterPro" id="IPR016039">
    <property type="entry name" value="Thiolase-like"/>
</dbReference>
<organism evidence="13 14">
    <name type="scientific">Cytospora chrysosperma</name>
    <name type="common">Cytospora canker fungus</name>
    <name type="synonym">Sphaeria chrysosperma</name>
    <dbReference type="NCBI Taxonomy" id="252740"/>
    <lineage>
        <taxon>Eukaryota</taxon>
        <taxon>Fungi</taxon>
        <taxon>Dikarya</taxon>
        <taxon>Ascomycota</taxon>
        <taxon>Pezizomycotina</taxon>
        <taxon>Sordariomycetes</taxon>
        <taxon>Sordariomycetidae</taxon>
        <taxon>Diaporthales</taxon>
        <taxon>Cytosporaceae</taxon>
        <taxon>Cytospora</taxon>
    </lineage>
</organism>
<evidence type="ECO:0000256" key="9">
    <source>
        <dbReference type="SAM" id="MobiDB-lite"/>
    </source>
</evidence>
<keyword evidence="7" id="KW-0012">Acyltransferase</keyword>
<keyword evidence="5" id="KW-0560">Oxidoreductase</keyword>
<dbReference type="Pfam" id="PF13602">
    <property type="entry name" value="ADH_zinc_N_2"/>
    <property type="match status" value="1"/>
</dbReference>
<dbReference type="SUPFAM" id="SSF55048">
    <property type="entry name" value="Probable ACP-binding domain of malonyl-CoA ACP transacylase"/>
    <property type="match status" value="1"/>
</dbReference>
<accession>A0A423VWX9</accession>
<name>A0A423VWX9_CYTCH</name>
<evidence type="ECO:0000256" key="3">
    <source>
        <dbReference type="ARBA" id="ARBA00022679"/>
    </source>
</evidence>
<dbReference type="InterPro" id="IPR016036">
    <property type="entry name" value="Malonyl_transacylase_ACP-bd"/>
</dbReference>
<dbReference type="InterPro" id="IPR013968">
    <property type="entry name" value="PKS_KR"/>
</dbReference>
<evidence type="ECO:0000256" key="7">
    <source>
        <dbReference type="ARBA" id="ARBA00023315"/>
    </source>
</evidence>
<gene>
    <name evidence="13" type="ORF">VSDG_05255</name>
</gene>
<dbReference type="SUPFAM" id="SSF51735">
    <property type="entry name" value="NAD(P)-binding Rossmann-fold domains"/>
    <property type="match status" value="2"/>
</dbReference>
<dbReference type="Pfam" id="PF21089">
    <property type="entry name" value="PKS_DH_N"/>
    <property type="match status" value="1"/>
</dbReference>
<comment type="caution">
    <text evidence="13">The sequence shown here is derived from an EMBL/GenBank/DDBJ whole genome shotgun (WGS) entry which is preliminary data.</text>
</comment>
<dbReference type="InterPro" id="IPR020841">
    <property type="entry name" value="PKS_Beta-ketoAc_synthase_dom"/>
</dbReference>
<dbReference type="CDD" id="cd05195">
    <property type="entry name" value="enoyl_red"/>
    <property type="match status" value="1"/>
</dbReference>
<dbReference type="SUPFAM" id="SSF53901">
    <property type="entry name" value="Thiolase-like"/>
    <property type="match status" value="2"/>
</dbReference>
<dbReference type="InterPro" id="IPR006162">
    <property type="entry name" value="Ppantetheine_attach_site"/>
</dbReference>
<dbReference type="PROSITE" id="PS52019">
    <property type="entry name" value="PKS_MFAS_DH"/>
    <property type="match status" value="1"/>
</dbReference>
<dbReference type="InterPro" id="IPR013154">
    <property type="entry name" value="ADH-like_N"/>
</dbReference>
<dbReference type="Pfam" id="PF23114">
    <property type="entry name" value="NAD-bd_HRPKS_sdrA"/>
    <property type="match status" value="1"/>
</dbReference>
<dbReference type="SUPFAM" id="SSF53335">
    <property type="entry name" value="S-adenosyl-L-methionine-dependent methyltransferases"/>
    <property type="match status" value="1"/>
</dbReference>
<dbReference type="InterPro" id="IPR056501">
    <property type="entry name" value="NAD-bd_HRPKS_sdrA"/>
</dbReference>